<gene>
    <name evidence="3" type="ORF">BWQ96_06847</name>
</gene>
<dbReference type="PANTHER" id="PTHR43691">
    <property type="entry name" value="URIDINE PHOSPHORYLASE"/>
    <property type="match status" value="1"/>
</dbReference>
<feature type="compositionally biased region" description="Basic and acidic residues" evidence="1">
    <location>
        <begin position="1"/>
        <end position="15"/>
    </location>
</feature>
<dbReference type="SUPFAM" id="SSF53167">
    <property type="entry name" value="Purine and uridine phosphorylases"/>
    <property type="match status" value="1"/>
</dbReference>
<dbReference type="Proteomes" id="UP000247409">
    <property type="component" value="Unassembled WGS sequence"/>
</dbReference>
<reference evidence="3 4" key="1">
    <citation type="journal article" date="2018" name="Mol. Biol. Evol.">
        <title>Analysis of the draft genome of the red seaweed Gracilariopsis chorda provides insights into genome size evolution in Rhodophyta.</title>
        <authorList>
            <person name="Lee J."/>
            <person name="Yang E.C."/>
            <person name="Graf L."/>
            <person name="Yang J.H."/>
            <person name="Qiu H."/>
            <person name="Zel Zion U."/>
            <person name="Chan C.X."/>
            <person name="Stephens T.G."/>
            <person name="Weber A.P.M."/>
            <person name="Boo G.H."/>
            <person name="Boo S.M."/>
            <person name="Kim K.M."/>
            <person name="Shin Y."/>
            <person name="Jung M."/>
            <person name="Lee S.J."/>
            <person name="Yim H.S."/>
            <person name="Lee J.H."/>
            <person name="Bhattacharya D."/>
            <person name="Yoon H.S."/>
        </authorList>
    </citation>
    <scope>NUCLEOTIDE SEQUENCE [LARGE SCALE GENOMIC DNA]</scope>
    <source>
        <strain evidence="3 4">SKKU-2015</strain>
        <tissue evidence="3">Whole body</tissue>
    </source>
</reference>
<accession>A0A2V3IN22</accession>
<feature type="region of interest" description="Disordered" evidence="1">
    <location>
        <begin position="1"/>
        <end position="22"/>
    </location>
</feature>
<dbReference type="GO" id="GO:0005829">
    <property type="term" value="C:cytosol"/>
    <property type="evidence" value="ECO:0007669"/>
    <property type="project" value="TreeGrafter"/>
</dbReference>
<evidence type="ECO:0000313" key="3">
    <source>
        <dbReference type="EMBL" id="PXF43457.1"/>
    </source>
</evidence>
<name>A0A2V3IN22_9FLOR</name>
<feature type="domain" description="Nucleoside phosphorylase" evidence="2">
    <location>
        <begin position="87"/>
        <end position="313"/>
    </location>
</feature>
<dbReference type="PANTHER" id="PTHR43691:SF11">
    <property type="entry name" value="FI09636P-RELATED"/>
    <property type="match status" value="1"/>
</dbReference>
<sequence length="336" mass="37095">MTNPLLEHHSKREGADETQSLLPIPRLPNSSRCAIHCKQSARFSHGSSISNTHQPEQRSSDNVILFHLGFRLPQDKSTLVQHLSSVRFVVLCGSFQRAHHIAKRFTSLKYLNHCHTDRYLLLQPLPSVLVAAHGIGTGSIDVLLHEIYNALDAAGASNWCFIRIGTCGGLGVPPGTLVFTRRALSGDLKPSLRMFVLGEQVRFPATLDSDLTNSLVSHGKAMYGSVCVHGDTLCAETFHIAQGRTDGAFVPYTEEQKLSYFRRCRSAGVVNLEMESLALAAFSSRVNVPAAVLCVVLVDRLEHETPVKQKHELGMFEERAIRLLVSYVLSHVTHAE</sequence>
<dbReference type="OrthoDB" id="204058at2759"/>
<dbReference type="STRING" id="448386.A0A2V3IN22"/>
<dbReference type="AlphaFoldDB" id="A0A2V3IN22"/>
<organism evidence="3 4">
    <name type="scientific">Gracilariopsis chorda</name>
    <dbReference type="NCBI Taxonomy" id="448386"/>
    <lineage>
        <taxon>Eukaryota</taxon>
        <taxon>Rhodophyta</taxon>
        <taxon>Florideophyceae</taxon>
        <taxon>Rhodymeniophycidae</taxon>
        <taxon>Gracilariales</taxon>
        <taxon>Gracilariaceae</taxon>
        <taxon>Gracilariopsis</taxon>
    </lineage>
</organism>
<dbReference type="GO" id="GO:0006218">
    <property type="term" value="P:uridine catabolic process"/>
    <property type="evidence" value="ECO:0007669"/>
    <property type="project" value="TreeGrafter"/>
</dbReference>
<dbReference type="InterPro" id="IPR035994">
    <property type="entry name" value="Nucleoside_phosphorylase_sf"/>
</dbReference>
<dbReference type="Pfam" id="PF01048">
    <property type="entry name" value="PNP_UDP_1"/>
    <property type="match status" value="1"/>
</dbReference>
<protein>
    <submittedName>
        <fullName evidence="3">Uridine phosphorylase 1</fullName>
    </submittedName>
</protein>
<comment type="caution">
    <text evidence="3">The sequence shown here is derived from an EMBL/GenBank/DDBJ whole genome shotgun (WGS) entry which is preliminary data.</text>
</comment>
<dbReference type="EMBL" id="NBIV01000125">
    <property type="protein sequence ID" value="PXF43457.1"/>
    <property type="molecule type" value="Genomic_DNA"/>
</dbReference>
<proteinExistence type="predicted"/>
<keyword evidence="4" id="KW-1185">Reference proteome</keyword>
<evidence type="ECO:0000259" key="2">
    <source>
        <dbReference type="Pfam" id="PF01048"/>
    </source>
</evidence>
<dbReference type="GO" id="GO:0004850">
    <property type="term" value="F:uridine phosphorylase activity"/>
    <property type="evidence" value="ECO:0007669"/>
    <property type="project" value="TreeGrafter"/>
</dbReference>
<dbReference type="InterPro" id="IPR000845">
    <property type="entry name" value="Nucleoside_phosphorylase_d"/>
</dbReference>
<dbReference type="Gene3D" id="3.40.50.1580">
    <property type="entry name" value="Nucleoside phosphorylase domain"/>
    <property type="match status" value="1"/>
</dbReference>
<evidence type="ECO:0000256" key="1">
    <source>
        <dbReference type="SAM" id="MobiDB-lite"/>
    </source>
</evidence>
<evidence type="ECO:0000313" key="4">
    <source>
        <dbReference type="Proteomes" id="UP000247409"/>
    </source>
</evidence>